<feature type="transmembrane region" description="Helical" evidence="9">
    <location>
        <begin position="130"/>
        <end position="156"/>
    </location>
</feature>
<dbReference type="eggNOG" id="COG3090">
    <property type="taxonomic scope" value="Bacteria"/>
</dbReference>
<keyword evidence="4 9" id="KW-0997">Cell inner membrane</keyword>
<feature type="transmembrane region" description="Helical" evidence="9">
    <location>
        <begin position="14"/>
        <end position="35"/>
    </location>
</feature>
<comment type="subunit">
    <text evidence="9">The complex comprises the extracytoplasmic solute receptor protein and the two transmembrane proteins.</text>
</comment>
<reference evidence="11 12" key="1">
    <citation type="submission" date="2011-01" db="EMBL/GenBank/DDBJ databases">
        <authorList>
            <person name="Weinstock G."/>
            <person name="Sodergren E."/>
            <person name="Clifton S."/>
            <person name="Fulton L."/>
            <person name="Fulton B."/>
            <person name="Courtney L."/>
            <person name="Fronick C."/>
            <person name="Harrison M."/>
            <person name="Strong C."/>
            <person name="Farmer C."/>
            <person name="Delahaunty K."/>
            <person name="Markovic C."/>
            <person name="Hall O."/>
            <person name="Minx P."/>
            <person name="Tomlinson C."/>
            <person name="Mitreva M."/>
            <person name="Hou S."/>
            <person name="Chen J."/>
            <person name="Wollam A."/>
            <person name="Pepin K.H."/>
            <person name="Johnson M."/>
            <person name="Bhonagiri V."/>
            <person name="Zhang X."/>
            <person name="Suruliraj S."/>
            <person name="Warren W."/>
            <person name="Chinwalla A."/>
            <person name="Mardis E.R."/>
            <person name="Wilson R.K."/>
        </authorList>
    </citation>
    <scope>NUCLEOTIDE SEQUENCE [LARGE SCALE GENOMIC DNA]</scope>
    <source>
        <strain evidence="12">DSM 22608 / JCM 16073 / KCTC 15190 / YIT 12066</strain>
    </source>
</reference>
<keyword evidence="2 9" id="KW-0813">Transport</keyword>
<dbReference type="STRING" id="762983.HMPREF9444_02040"/>
<evidence type="ECO:0000256" key="1">
    <source>
        <dbReference type="ARBA" id="ARBA00004429"/>
    </source>
</evidence>
<dbReference type="InterPro" id="IPR007387">
    <property type="entry name" value="TRAP_DctQ"/>
</dbReference>
<gene>
    <name evidence="11" type="ORF">HMPREF9444_02040</name>
</gene>
<comment type="function">
    <text evidence="9">Part of the tripartite ATP-independent periplasmic (TRAP) transport system.</text>
</comment>
<dbReference type="PANTHER" id="PTHR35011:SF2">
    <property type="entry name" value="2,3-DIKETO-L-GULONATE TRAP TRANSPORTER SMALL PERMEASE PROTEIN YIAM"/>
    <property type="match status" value="1"/>
</dbReference>
<dbReference type="Pfam" id="PF04290">
    <property type="entry name" value="DctQ"/>
    <property type="match status" value="1"/>
</dbReference>
<evidence type="ECO:0000259" key="10">
    <source>
        <dbReference type="Pfam" id="PF04290"/>
    </source>
</evidence>
<feature type="domain" description="Tripartite ATP-independent periplasmic transporters DctQ component" evidence="10">
    <location>
        <begin position="27"/>
        <end position="155"/>
    </location>
</feature>
<feature type="transmembrane region" description="Helical" evidence="9">
    <location>
        <begin position="89"/>
        <end position="110"/>
    </location>
</feature>
<dbReference type="GO" id="GO:0005886">
    <property type="term" value="C:plasma membrane"/>
    <property type="evidence" value="ECO:0007669"/>
    <property type="project" value="UniProtKB-SubCell"/>
</dbReference>
<feature type="transmembrane region" description="Helical" evidence="9">
    <location>
        <begin position="50"/>
        <end position="68"/>
    </location>
</feature>
<comment type="caution">
    <text evidence="11">The sequence shown here is derived from an EMBL/GenBank/DDBJ whole genome shotgun (WGS) entry which is preliminary data.</text>
</comment>
<keyword evidence="6 9" id="KW-1133">Transmembrane helix</keyword>
<keyword evidence="5 9" id="KW-0812">Transmembrane</keyword>
<evidence type="ECO:0000313" key="12">
    <source>
        <dbReference type="Proteomes" id="UP000018458"/>
    </source>
</evidence>
<evidence type="ECO:0000256" key="3">
    <source>
        <dbReference type="ARBA" id="ARBA00022475"/>
    </source>
</evidence>
<evidence type="ECO:0000256" key="6">
    <source>
        <dbReference type="ARBA" id="ARBA00022989"/>
    </source>
</evidence>
<evidence type="ECO:0000256" key="4">
    <source>
        <dbReference type="ARBA" id="ARBA00022519"/>
    </source>
</evidence>
<dbReference type="InterPro" id="IPR055348">
    <property type="entry name" value="DctQ"/>
</dbReference>
<keyword evidence="12" id="KW-1185">Reference proteome</keyword>
<proteinExistence type="inferred from homology"/>
<comment type="subcellular location">
    <subcellularLocation>
        <location evidence="1 9">Cell inner membrane</location>
        <topology evidence="1 9">Multi-pass membrane protein</topology>
    </subcellularLocation>
</comment>
<dbReference type="OrthoDB" id="2085311at2"/>
<evidence type="ECO:0000256" key="9">
    <source>
        <dbReference type="RuleBase" id="RU369079"/>
    </source>
</evidence>
<keyword evidence="7 9" id="KW-0472">Membrane</keyword>
<dbReference type="EMBL" id="AEVO01000143">
    <property type="protein sequence ID" value="EFY06230.1"/>
    <property type="molecule type" value="Genomic_DNA"/>
</dbReference>
<dbReference type="Proteomes" id="UP000018458">
    <property type="component" value="Unassembled WGS sequence"/>
</dbReference>
<protein>
    <recommendedName>
        <fullName evidence="9">TRAP transporter small permease protein</fullName>
    </recommendedName>
</protein>
<dbReference type="GO" id="GO:0015740">
    <property type="term" value="P:C4-dicarboxylate transport"/>
    <property type="evidence" value="ECO:0007669"/>
    <property type="project" value="TreeGrafter"/>
</dbReference>
<dbReference type="AlphaFoldDB" id="E8LMP6"/>
<comment type="similarity">
    <text evidence="8 9">Belongs to the TRAP transporter small permease family.</text>
</comment>
<dbReference type="HOGENOM" id="CLU_086356_9_2_6"/>
<accession>E8LMP6</accession>
<dbReference type="RefSeq" id="WP_009144184.1">
    <property type="nucleotide sequence ID" value="NZ_GL831067.1"/>
</dbReference>
<organism evidence="11 12">
    <name type="scientific">Succinatimonas hippei (strain DSM 22608 / JCM 16073 / KCTC 15190 / YIT 12066)</name>
    <dbReference type="NCBI Taxonomy" id="762983"/>
    <lineage>
        <taxon>Bacteria</taxon>
        <taxon>Pseudomonadati</taxon>
        <taxon>Pseudomonadota</taxon>
        <taxon>Gammaproteobacteria</taxon>
        <taxon>Aeromonadales</taxon>
        <taxon>Succinivibrionaceae</taxon>
        <taxon>Succinatimonas</taxon>
    </lineage>
</organism>
<name>E8LMP6_SUCHY</name>
<sequence>MQTVKFLKSVMDKCLFGINIVILTLLVVDVTWQVLSRYVAQSPSTFTDEAARFLMVWMSFLGGAYLFGNNGHLSVTSLRDMMPANAKKTVVAFTYALIVLFAVFVMIYGSQRLIGRTMGQPSPSLGIPMGVFYSILPISAVCIIYYMILNIIELFLGNGSANEDKKEGA</sequence>
<evidence type="ECO:0000256" key="8">
    <source>
        <dbReference type="ARBA" id="ARBA00038436"/>
    </source>
</evidence>
<evidence type="ECO:0000256" key="7">
    <source>
        <dbReference type="ARBA" id="ARBA00023136"/>
    </source>
</evidence>
<dbReference type="GO" id="GO:0022857">
    <property type="term" value="F:transmembrane transporter activity"/>
    <property type="evidence" value="ECO:0007669"/>
    <property type="project" value="UniProtKB-UniRule"/>
</dbReference>
<evidence type="ECO:0000313" key="11">
    <source>
        <dbReference type="EMBL" id="EFY06230.1"/>
    </source>
</evidence>
<evidence type="ECO:0000256" key="5">
    <source>
        <dbReference type="ARBA" id="ARBA00022692"/>
    </source>
</evidence>
<evidence type="ECO:0000256" key="2">
    <source>
        <dbReference type="ARBA" id="ARBA00022448"/>
    </source>
</evidence>
<dbReference type="PANTHER" id="PTHR35011">
    <property type="entry name" value="2,3-DIKETO-L-GULONATE TRAP TRANSPORTER SMALL PERMEASE PROTEIN YIAM"/>
    <property type="match status" value="1"/>
</dbReference>
<keyword evidence="3" id="KW-1003">Cell membrane</keyword>